<dbReference type="AlphaFoldDB" id="A0A0D0D3R2"/>
<proteinExistence type="predicted"/>
<organism evidence="1 2">
    <name type="scientific">Paxillus rubicundulus Ve08.2h10</name>
    <dbReference type="NCBI Taxonomy" id="930991"/>
    <lineage>
        <taxon>Eukaryota</taxon>
        <taxon>Fungi</taxon>
        <taxon>Dikarya</taxon>
        <taxon>Basidiomycota</taxon>
        <taxon>Agaricomycotina</taxon>
        <taxon>Agaricomycetes</taxon>
        <taxon>Agaricomycetidae</taxon>
        <taxon>Boletales</taxon>
        <taxon>Paxilineae</taxon>
        <taxon>Paxillaceae</taxon>
        <taxon>Paxillus</taxon>
    </lineage>
</organism>
<accession>A0A0D0D3R2</accession>
<dbReference type="HOGENOM" id="CLU_582776_0_0_1"/>
<dbReference type="STRING" id="930991.A0A0D0D3R2"/>
<protein>
    <submittedName>
        <fullName evidence="1">Uncharacterized protein</fullName>
    </submittedName>
</protein>
<evidence type="ECO:0000313" key="2">
    <source>
        <dbReference type="Proteomes" id="UP000054538"/>
    </source>
</evidence>
<keyword evidence="2" id="KW-1185">Reference proteome</keyword>
<dbReference type="EMBL" id="KN826676">
    <property type="protein sequence ID" value="KIK78201.1"/>
    <property type="molecule type" value="Genomic_DNA"/>
</dbReference>
<name>A0A0D0D3R2_9AGAM</name>
<reference evidence="2" key="2">
    <citation type="submission" date="2015-01" db="EMBL/GenBank/DDBJ databases">
        <title>Evolutionary Origins and Diversification of the Mycorrhizal Mutualists.</title>
        <authorList>
            <consortium name="DOE Joint Genome Institute"/>
            <consortium name="Mycorrhizal Genomics Consortium"/>
            <person name="Kohler A."/>
            <person name="Kuo A."/>
            <person name="Nagy L.G."/>
            <person name="Floudas D."/>
            <person name="Copeland A."/>
            <person name="Barry K.W."/>
            <person name="Cichocki N."/>
            <person name="Veneault-Fourrey C."/>
            <person name="LaButti K."/>
            <person name="Lindquist E.A."/>
            <person name="Lipzen A."/>
            <person name="Lundell T."/>
            <person name="Morin E."/>
            <person name="Murat C."/>
            <person name="Riley R."/>
            <person name="Ohm R."/>
            <person name="Sun H."/>
            <person name="Tunlid A."/>
            <person name="Henrissat B."/>
            <person name="Grigoriev I.V."/>
            <person name="Hibbett D.S."/>
            <person name="Martin F."/>
        </authorList>
    </citation>
    <scope>NUCLEOTIDE SEQUENCE [LARGE SCALE GENOMIC DNA]</scope>
    <source>
        <strain evidence="2">Ve08.2h10</strain>
    </source>
</reference>
<dbReference type="Proteomes" id="UP000054538">
    <property type="component" value="Unassembled WGS sequence"/>
</dbReference>
<dbReference type="OrthoDB" id="2641988at2759"/>
<dbReference type="InParanoid" id="A0A0D0D3R2"/>
<sequence>MQDEIEAIQGDVTLSAGKRMSFPMATESEPGQHELPITQLWEEFKMECTMALNDYFVKMQELGVETDEHNGDIEEVVDSVVVLADHGIDIQDVRMTSHHASKADFSPSAPLYPWKSESEFVTHLLFSSPCLHFSDAKKSALLEWVKALGPPDVPSMYAVKKTQERIQKLLGNPMEKISMASDNTFYLNAISKAIAMITWKMDKVKCRKFIMETRFWKVFQMILPHHARQGGYFIPKKFFQARLQSSKSVDAEVLALGHKVSLMGEWFSVDLEMVITPASTFFHTFKDIQHESSESDINFTASSAAHAKLIPNPLQIKSGGQMVITVPLIVFMDDVSGNISKQWNKHHVIYMSNALMPCEMLKKEFCIWFVSSSPHATLLELMQGLKESIQKAVNDPIIAFDVKYQEEVMLIPYDLFLVGDNPMQAEECSHGGLKCNYFCHTCKVGGMNVEKKIDKGYMNIFKANIDYKL</sequence>
<reference evidence="1 2" key="1">
    <citation type="submission" date="2014-04" db="EMBL/GenBank/DDBJ databases">
        <authorList>
            <consortium name="DOE Joint Genome Institute"/>
            <person name="Kuo A."/>
            <person name="Kohler A."/>
            <person name="Jargeat P."/>
            <person name="Nagy L.G."/>
            <person name="Floudas D."/>
            <person name="Copeland A."/>
            <person name="Barry K.W."/>
            <person name="Cichocki N."/>
            <person name="Veneault-Fourrey C."/>
            <person name="LaButti K."/>
            <person name="Lindquist E.A."/>
            <person name="Lipzen A."/>
            <person name="Lundell T."/>
            <person name="Morin E."/>
            <person name="Murat C."/>
            <person name="Sun H."/>
            <person name="Tunlid A."/>
            <person name="Henrissat B."/>
            <person name="Grigoriev I.V."/>
            <person name="Hibbett D.S."/>
            <person name="Martin F."/>
            <person name="Nordberg H.P."/>
            <person name="Cantor M.N."/>
            <person name="Hua S.X."/>
        </authorList>
    </citation>
    <scope>NUCLEOTIDE SEQUENCE [LARGE SCALE GENOMIC DNA]</scope>
    <source>
        <strain evidence="1 2">Ve08.2h10</strain>
    </source>
</reference>
<evidence type="ECO:0000313" key="1">
    <source>
        <dbReference type="EMBL" id="KIK78201.1"/>
    </source>
</evidence>
<gene>
    <name evidence="1" type="ORF">PAXRUDRAFT_17013</name>
</gene>